<protein>
    <submittedName>
        <fullName evidence="10">U4/U6.U5 small nuclear ribonucleoprotein 27 kDa protein</fullName>
    </submittedName>
</protein>
<dbReference type="PANTHER" id="PTHR31077:SF1">
    <property type="entry name" value="U4_U6.U5 SMALL NUCLEAR RIBONUCLEOPROTEIN 27 KDA PROTEIN"/>
    <property type="match status" value="1"/>
</dbReference>
<evidence type="ECO:0000256" key="5">
    <source>
        <dbReference type="ARBA" id="ARBA00022664"/>
    </source>
</evidence>
<comment type="subunit">
    <text evidence="4">Part of a tri-snRNP complex.</text>
</comment>
<keyword evidence="7" id="KW-0539">Nucleus</keyword>
<dbReference type="Pfam" id="PF08648">
    <property type="entry name" value="SNRNP27"/>
    <property type="match status" value="1"/>
</dbReference>
<evidence type="ECO:0000256" key="8">
    <source>
        <dbReference type="SAM" id="MobiDB-lite"/>
    </source>
</evidence>
<organism evidence="10 11">
    <name type="scientific">Malassezia restricta (strain ATCC 96810 / NBRC 103918 / CBS 7877)</name>
    <name type="common">Seborrheic dermatitis infection agent</name>
    <dbReference type="NCBI Taxonomy" id="425264"/>
    <lineage>
        <taxon>Eukaryota</taxon>
        <taxon>Fungi</taxon>
        <taxon>Dikarya</taxon>
        <taxon>Basidiomycota</taxon>
        <taxon>Ustilaginomycotina</taxon>
        <taxon>Malasseziomycetes</taxon>
        <taxon>Malasseziales</taxon>
        <taxon>Malasseziaceae</taxon>
        <taxon>Malassezia</taxon>
    </lineage>
</organism>
<comment type="subcellular location">
    <subcellularLocation>
        <location evidence="2">Nucleus</location>
    </subcellularLocation>
</comment>
<dbReference type="Proteomes" id="UP000269793">
    <property type="component" value="Chromosome VIII"/>
</dbReference>
<evidence type="ECO:0000256" key="2">
    <source>
        <dbReference type="ARBA" id="ARBA00004123"/>
    </source>
</evidence>
<evidence type="ECO:0000256" key="7">
    <source>
        <dbReference type="ARBA" id="ARBA00023242"/>
    </source>
</evidence>
<evidence type="ECO:0000259" key="9">
    <source>
        <dbReference type="Pfam" id="PF08648"/>
    </source>
</evidence>
<gene>
    <name evidence="10" type="primary">Snrnp27</name>
    <name evidence="10" type="ORF">DNF11_3914</name>
</gene>
<dbReference type="EMBL" id="CP033155">
    <property type="protein sequence ID" value="AYO44864.1"/>
    <property type="molecule type" value="Genomic_DNA"/>
</dbReference>
<name>A0A3G2S9T4_MALR7</name>
<dbReference type="PANTHER" id="PTHR31077">
    <property type="entry name" value="U4/U6.U5 SMALL NUCLEAR RIBONUCLEOPROTEIN 27 KDA PROTEIN"/>
    <property type="match status" value="1"/>
</dbReference>
<dbReference type="InterPro" id="IPR013957">
    <property type="entry name" value="SNRNP27"/>
</dbReference>
<dbReference type="GO" id="GO:0008380">
    <property type="term" value="P:RNA splicing"/>
    <property type="evidence" value="ECO:0007669"/>
    <property type="project" value="UniProtKB-KW"/>
</dbReference>
<dbReference type="OrthoDB" id="21368at2759"/>
<evidence type="ECO:0000313" key="10">
    <source>
        <dbReference type="EMBL" id="AYO44864.1"/>
    </source>
</evidence>
<evidence type="ECO:0000313" key="11">
    <source>
        <dbReference type="Proteomes" id="UP000269793"/>
    </source>
</evidence>
<feature type="compositionally biased region" description="Basic and acidic residues" evidence="8">
    <location>
        <begin position="1"/>
        <end position="66"/>
    </location>
</feature>
<dbReference type="STRING" id="425264.A0A3G2S9T4"/>
<keyword evidence="10" id="KW-0687">Ribonucleoprotein</keyword>
<feature type="domain" description="U4/U6.U5 small nuclear ribonucleoprotein 27kDa protein" evidence="9">
    <location>
        <begin position="87"/>
        <end position="140"/>
    </location>
</feature>
<evidence type="ECO:0000256" key="6">
    <source>
        <dbReference type="ARBA" id="ARBA00023187"/>
    </source>
</evidence>
<evidence type="ECO:0000256" key="1">
    <source>
        <dbReference type="ARBA" id="ARBA00003632"/>
    </source>
</evidence>
<keyword evidence="6" id="KW-0508">mRNA splicing</keyword>
<keyword evidence="11" id="KW-1185">Reference proteome</keyword>
<dbReference type="GO" id="GO:0006397">
    <property type="term" value="P:mRNA processing"/>
    <property type="evidence" value="ECO:0007669"/>
    <property type="project" value="UniProtKB-KW"/>
</dbReference>
<evidence type="ECO:0000256" key="4">
    <source>
        <dbReference type="ARBA" id="ARBA00011825"/>
    </source>
</evidence>
<feature type="region of interest" description="Disordered" evidence="8">
    <location>
        <begin position="1"/>
        <end position="89"/>
    </location>
</feature>
<proteinExistence type="inferred from homology"/>
<sequence>MTERRSRVRYDEDTPPDPVHEERAYSRWHRRDRDLTEGRDRRDGREAHSWRRRREQSPIRSHDARPRQPKQPLSPVQHDTPSIQDADADQMAAIMGFGDFGSSKGKPVENNSEGYAHIRKEHSWRQYMNRKGGFNRPLDKV</sequence>
<keyword evidence="5" id="KW-0507">mRNA processing</keyword>
<accession>A0A3G2S9T4</accession>
<dbReference type="AlphaFoldDB" id="A0A3G2S9T4"/>
<comment type="function">
    <text evidence="1">May play a role in mRNA splicing.</text>
</comment>
<comment type="similarity">
    <text evidence="3">Belongs to the SNUT3 family.</text>
</comment>
<dbReference type="GO" id="GO:0071011">
    <property type="term" value="C:precatalytic spliceosome"/>
    <property type="evidence" value="ECO:0007669"/>
    <property type="project" value="TreeGrafter"/>
</dbReference>
<reference evidence="10 11" key="1">
    <citation type="submission" date="2018-10" db="EMBL/GenBank/DDBJ databases">
        <title>Complete genome sequence of Malassezia restricta CBS 7877.</title>
        <authorList>
            <person name="Morand S.C."/>
            <person name="Bertignac M."/>
            <person name="Iltis A."/>
            <person name="Kolder I."/>
            <person name="Pirovano W."/>
            <person name="Jourdain R."/>
            <person name="Clavaud C."/>
        </authorList>
    </citation>
    <scope>NUCLEOTIDE SEQUENCE [LARGE SCALE GENOMIC DNA]</scope>
    <source>
        <strain evidence="10 11">CBS 7877</strain>
    </source>
</reference>
<evidence type="ECO:0000256" key="3">
    <source>
        <dbReference type="ARBA" id="ARBA00008218"/>
    </source>
</evidence>
<dbReference type="VEuPathDB" id="FungiDB:DNF11_3914"/>